<evidence type="ECO:0000313" key="2">
    <source>
        <dbReference type="Proteomes" id="UP000234681"/>
    </source>
</evidence>
<name>A6J260_RAT</name>
<protein>
    <submittedName>
        <fullName evidence="1">RCG21315</fullName>
    </submittedName>
</protein>
<sequence length="82" mass="9114">MPGCCGTAEGMGVGHRLDLVTVERPSLCRADWLGTHCEDQADLTCGKLLPPPPPDCLDYRCSPPSLPRPLLLMWYVVYMQLR</sequence>
<reference evidence="1 2" key="1">
    <citation type="submission" date="2005-07" db="EMBL/GenBank/DDBJ databases">
        <authorList>
            <person name="Mural R.J."/>
            <person name="Li P.W."/>
            <person name="Adams M.D."/>
            <person name="Amanatides P.G."/>
            <person name="Baden-Tillson H."/>
            <person name="Barnstead M."/>
            <person name="Chin S.H."/>
            <person name="Dew I."/>
            <person name="Evans C.A."/>
            <person name="Ferriera S."/>
            <person name="Flanigan M."/>
            <person name="Fosler C."/>
            <person name="Glodek A."/>
            <person name="Gu Z."/>
            <person name="Holt R.A."/>
            <person name="Jennings D."/>
            <person name="Kraft C.L."/>
            <person name="Lu F."/>
            <person name="Nguyen T."/>
            <person name="Nusskern D.R."/>
            <person name="Pfannkoch C.M."/>
            <person name="Sitter C."/>
            <person name="Sutton G.G."/>
            <person name="Venter J.C."/>
            <person name="Wang Z."/>
            <person name="Woodage T."/>
            <person name="Zheng X.H."/>
            <person name="Zhong F."/>
        </authorList>
    </citation>
    <scope>NUCLEOTIDE SEQUENCE [LARGE SCALE GENOMIC DNA]</scope>
    <source>
        <strain>BN</strain>
        <strain evidence="2">Sprague-Dawley</strain>
    </source>
</reference>
<dbReference type="EMBL" id="CH473973">
    <property type="protein sequence ID" value="EDM13999.1"/>
    <property type="molecule type" value="Genomic_DNA"/>
</dbReference>
<dbReference type="AlphaFoldDB" id="A6J260"/>
<accession>A6J260</accession>
<organism evidence="1 2">
    <name type="scientific">Rattus norvegicus</name>
    <name type="common">Rat</name>
    <dbReference type="NCBI Taxonomy" id="10116"/>
    <lineage>
        <taxon>Eukaryota</taxon>
        <taxon>Metazoa</taxon>
        <taxon>Chordata</taxon>
        <taxon>Craniata</taxon>
        <taxon>Vertebrata</taxon>
        <taxon>Euteleostomi</taxon>
        <taxon>Mammalia</taxon>
        <taxon>Eutheria</taxon>
        <taxon>Euarchontoglires</taxon>
        <taxon>Glires</taxon>
        <taxon>Rodentia</taxon>
        <taxon>Myomorpha</taxon>
        <taxon>Muroidea</taxon>
        <taxon>Muridae</taxon>
        <taxon>Murinae</taxon>
        <taxon>Rattus</taxon>
    </lineage>
</organism>
<evidence type="ECO:0000313" key="1">
    <source>
        <dbReference type="EMBL" id="EDM13999.1"/>
    </source>
</evidence>
<dbReference type="Proteomes" id="UP000234681">
    <property type="component" value="Chromosome 12"/>
</dbReference>
<gene>
    <name evidence="1" type="ORF">rCG_21315</name>
</gene>
<proteinExistence type="predicted"/>